<dbReference type="AlphaFoldDB" id="A0A4C1X9U6"/>
<name>A0A4C1X9U6_EUMVA</name>
<accession>A0A4C1X9U6</accession>
<proteinExistence type="predicted"/>
<evidence type="ECO:0000256" key="1">
    <source>
        <dbReference type="SAM" id="MobiDB-lite"/>
    </source>
</evidence>
<sequence length="136" mass="15223">MRTRRTTDKGPNRRTRAYEESDLPTSEREYKVSAEYFPESSRRGYSPSVFRIIVIKKKQNKSRESEMNGAKRSCAKPAEPAKAAAAPSVAPPVALTAAAASGQRARPAPLRRSPLAARKARTLPPRRERIFIERKC</sequence>
<organism evidence="2 3">
    <name type="scientific">Eumeta variegata</name>
    <name type="common">Bagworm moth</name>
    <name type="synonym">Eumeta japonica</name>
    <dbReference type="NCBI Taxonomy" id="151549"/>
    <lineage>
        <taxon>Eukaryota</taxon>
        <taxon>Metazoa</taxon>
        <taxon>Ecdysozoa</taxon>
        <taxon>Arthropoda</taxon>
        <taxon>Hexapoda</taxon>
        <taxon>Insecta</taxon>
        <taxon>Pterygota</taxon>
        <taxon>Neoptera</taxon>
        <taxon>Endopterygota</taxon>
        <taxon>Lepidoptera</taxon>
        <taxon>Glossata</taxon>
        <taxon>Ditrysia</taxon>
        <taxon>Tineoidea</taxon>
        <taxon>Psychidae</taxon>
        <taxon>Oiketicinae</taxon>
        <taxon>Eumeta</taxon>
    </lineage>
</organism>
<gene>
    <name evidence="2" type="ORF">EVAR_39818_1</name>
</gene>
<evidence type="ECO:0000313" key="3">
    <source>
        <dbReference type="Proteomes" id="UP000299102"/>
    </source>
</evidence>
<feature type="compositionally biased region" description="Low complexity" evidence="1">
    <location>
        <begin position="75"/>
        <end position="117"/>
    </location>
</feature>
<evidence type="ECO:0000313" key="2">
    <source>
        <dbReference type="EMBL" id="GBP59662.1"/>
    </source>
</evidence>
<reference evidence="2 3" key="1">
    <citation type="journal article" date="2019" name="Commun. Biol.">
        <title>The bagworm genome reveals a unique fibroin gene that provides high tensile strength.</title>
        <authorList>
            <person name="Kono N."/>
            <person name="Nakamura H."/>
            <person name="Ohtoshi R."/>
            <person name="Tomita M."/>
            <person name="Numata K."/>
            <person name="Arakawa K."/>
        </authorList>
    </citation>
    <scope>NUCLEOTIDE SEQUENCE [LARGE SCALE GENOMIC DNA]</scope>
</reference>
<dbReference type="EMBL" id="BGZK01000767">
    <property type="protein sequence ID" value="GBP59662.1"/>
    <property type="molecule type" value="Genomic_DNA"/>
</dbReference>
<protein>
    <submittedName>
        <fullName evidence="2">Uncharacterized protein</fullName>
    </submittedName>
</protein>
<feature type="region of interest" description="Disordered" evidence="1">
    <location>
        <begin position="58"/>
        <end position="127"/>
    </location>
</feature>
<feature type="region of interest" description="Disordered" evidence="1">
    <location>
        <begin position="1"/>
        <end position="29"/>
    </location>
</feature>
<dbReference type="Proteomes" id="UP000299102">
    <property type="component" value="Unassembled WGS sequence"/>
</dbReference>
<keyword evidence="3" id="KW-1185">Reference proteome</keyword>
<comment type="caution">
    <text evidence="2">The sequence shown here is derived from an EMBL/GenBank/DDBJ whole genome shotgun (WGS) entry which is preliminary data.</text>
</comment>